<keyword evidence="1" id="KW-0472">Membrane</keyword>
<feature type="transmembrane region" description="Helical" evidence="1">
    <location>
        <begin position="25"/>
        <end position="43"/>
    </location>
</feature>
<evidence type="ECO:0000313" key="2">
    <source>
        <dbReference type="EMBL" id="AXK34416.1"/>
    </source>
</evidence>
<dbReference type="EMBL" id="CP031320">
    <property type="protein sequence ID" value="AXK34416.1"/>
    <property type="molecule type" value="Genomic_DNA"/>
</dbReference>
<feature type="transmembrane region" description="Helical" evidence="1">
    <location>
        <begin position="88"/>
        <end position="109"/>
    </location>
</feature>
<keyword evidence="1" id="KW-0812">Transmembrane</keyword>
<dbReference type="RefSeq" id="WP_208879834.1">
    <property type="nucleotide sequence ID" value="NZ_CP031320.1"/>
</dbReference>
<protein>
    <submittedName>
        <fullName evidence="2">Uncharacterized protein</fullName>
    </submittedName>
</protein>
<evidence type="ECO:0000313" key="3">
    <source>
        <dbReference type="Proteomes" id="UP000254425"/>
    </source>
</evidence>
<dbReference type="InterPro" id="IPR045770">
    <property type="entry name" value="DUF6223"/>
</dbReference>
<reference evidence="2 3" key="1">
    <citation type="submission" date="2018-07" db="EMBL/GenBank/DDBJ databases">
        <title>Draft genome of the type strain Streptomyces armeniacus ATCC 15676.</title>
        <authorList>
            <person name="Labana P."/>
            <person name="Gosse J.T."/>
            <person name="Boddy C.N."/>
        </authorList>
    </citation>
    <scope>NUCLEOTIDE SEQUENCE [LARGE SCALE GENOMIC DNA]</scope>
    <source>
        <strain evidence="2 3">ATCC 15676</strain>
    </source>
</reference>
<dbReference type="KEGG" id="sarm:DVA86_18945"/>
<proteinExistence type="predicted"/>
<organism evidence="2 3">
    <name type="scientific">Streptomyces armeniacus</name>
    <dbReference type="NCBI Taxonomy" id="83291"/>
    <lineage>
        <taxon>Bacteria</taxon>
        <taxon>Bacillati</taxon>
        <taxon>Actinomycetota</taxon>
        <taxon>Actinomycetes</taxon>
        <taxon>Kitasatosporales</taxon>
        <taxon>Streptomycetaceae</taxon>
        <taxon>Streptomyces</taxon>
    </lineage>
</organism>
<dbReference type="Pfam" id="PF19733">
    <property type="entry name" value="DUF6223"/>
    <property type="match status" value="1"/>
</dbReference>
<accession>A0A345XS00</accession>
<dbReference type="AlphaFoldDB" id="A0A345XS00"/>
<keyword evidence="1" id="KW-1133">Transmembrane helix</keyword>
<keyword evidence="3" id="KW-1185">Reference proteome</keyword>
<name>A0A345XS00_9ACTN</name>
<evidence type="ECO:0000256" key="1">
    <source>
        <dbReference type="SAM" id="Phobius"/>
    </source>
</evidence>
<feature type="transmembrane region" description="Helical" evidence="1">
    <location>
        <begin position="55"/>
        <end position="76"/>
    </location>
</feature>
<gene>
    <name evidence="2" type="ORF">DVA86_18945</name>
</gene>
<sequence>MSATDVLTVAAEGGVVGDGRTGANLALGVGLIAVAIGCLALARPGGRISLGNARTAAMSAMAAGLFGAALAALHLATSSGGPGTGNGMVGAVVAIPLGLIAMVIGWRALARSRRVERTADRFDREREFESTS</sequence>
<dbReference type="Proteomes" id="UP000254425">
    <property type="component" value="Chromosome"/>
</dbReference>